<evidence type="ECO:0000259" key="1">
    <source>
        <dbReference type="Pfam" id="PF00149"/>
    </source>
</evidence>
<dbReference type="Pfam" id="PF00149">
    <property type="entry name" value="Metallophos"/>
    <property type="match status" value="1"/>
</dbReference>
<comment type="caution">
    <text evidence="2">The sequence shown here is derived from an EMBL/GenBank/DDBJ whole genome shotgun (WGS) entry which is preliminary data.</text>
</comment>
<reference evidence="2" key="2">
    <citation type="submission" date="2020-09" db="EMBL/GenBank/DDBJ databases">
        <authorList>
            <person name="Sun Q."/>
            <person name="Zhou Y."/>
        </authorList>
    </citation>
    <scope>NUCLEOTIDE SEQUENCE</scope>
    <source>
        <strain evidence="2">CGMCC 1.15762</strain>
    </source>
</reference>
<dbReference type="EMBL" id="BMJV01000003">
    <property type="protein sequence ID" value="GGG71519.1"/>
    <property type="molecule type" value="Genomic_DNA"/>
</dbReference>
<proteinExistence type="predicted"/>
<dbReference type="Gene3D" id="3.60.21.10">
    <property type="match status" value="1"/>
</dbReference>
<protein>
    <submittedName>
        <fullName evidence="2">Metallophosphoesterase</fullName>
    </submittedName>
</protein>
<feature type="domain" description="Calcineurin-like phosphoesterase" evidence="1">
    <location>
        <begin position="28"/>
        <end position="121"/>
    </location>
</feature>
<dbReference type="InterPro" id="IPR026336">
    <property type="entry name" value="PdeM-like"/>
</dbReference>
<organism evidence="2 3">
    <name type="scientific">Salipiger pallidus</name>
    <dbReference type="NCBI Taxonomy" id="1775170"/>
    <lineage>
        <taxon>Bacteria</taxon>
        <taxon>Pseudomonadati</taxon>
        <taxon>Pseudomonadota</taxon>
        <taxon>Alphaproteobacteria</taxon>
        <taxon>Rhodobacterales</taxon>
        <taxon>Roseobacteraceae</taxon>
        <taxon>Salipiger</taxon>
    </lineage>
</organism>
<dbReference type="NCBIfam" id="TIGR04123">
    <property type="entry name" value="P_estr_lig_assc"/>
    <property type="match status" value="1"/>
</dbReference>
<reference evidence="2" key="1">
    <citation type="journal article" date="2014" name="Int. J. Syst. Evol. Microbiol.">
        <title>Complete genome sequence of Corynebacterium casei LMG S-19264T (=DSM 44701T), isolated from a smear-ripened cheese.</title>
        <authorList>
            <consortium name="US DOE Joint Genome Institute (JGI-PGF)"/>
            <person name="Walter F."/>
            <person name="Albersmeier A."/>
            <person name="Kalinowski J."/>
            <person name="Ruckert C."/>
        </authorList>
    </citation>
    <scope>NUCLEOTIDE SEQUENCE</scope>
    <source>
        <strain evidence="2">CGMCC 1.15762</strain>
    </source>
</reference>
<name>A0A8J3EG91_9RHOB</name>
<dbReference type="PANTHER" id="PTHR39323">
    <property type="entry name" value="BLR1149 PROTEIN"/>
    <property type="match status" value="1"/>
</dbReference>
<dbReference type="RefSeq" id="WP_188790004.1">
    <property type="nucleotide sequence ID" value="NZ_BMJV01000003.1"/>
</dbReference>
<keyword evidence="3" id="KW-1185">Reference proteome</keyword>
<evidence type="ECO:0000313" key="2">
    <source>
        <dbReference type="EMBL" id="GGG71519.1"/>
    </source>
</evidence>
<dbReference type="InterPro" id="IPR024173">
    <property type="entry name" value="Pesterase_MJ0037-like"/>
</dbReference>
<dbReference type="InterPro" id="IPR029052">
    <property type="entry name" value="Metallo-depent_PP-like"/>
</dbReference>
<dbReference type="PIRSF" id="PIRSF000887">
    <property type="entry name" value="Pesterase_MJ0037"/>
    <property type="match status" value="1"/>
</dbReference>
<dbReference type="SUPFAM" id="SSF56300">
    <property type="entry name" value="Metallo-dependent phosphatases"/>
    <property type="match status" value="1"/>
</dbReference>
<gene>
    <name evidence="2" type="ORF">GCM10011415_19240</name>
</gene>
<evidence type="ECO:0000313" key="3">
    <source>
        <dbReference type="Proteomes" id="UP000617145"/>
    </source>
</evidence>
<dbReference type="InterPro" id="IPR004843">
    <property type="entry name" value="Calcineurin-like_PHP"/>
</dbReference>
<sequence>MNTAAFQFRDAALAALPSGALHWPAMGLLVVSDLHFGKSARLSAVGGAALPPYETRETLLRLEADLAATGADRVICLGDSFDAAGIDVALPEDDRLWILRLQAGRDWTWIEGNHDPGPVSLGGTHLAELAIGSLIFRHIATPGPVGEVSGHYHPKARLRLRGRVISRPCFLVDERRLILPAYGAYTGGLRCDHAALAGLMAPDARAILTGPTPVTIPMSRSA</sequence>
<dbReference type="GO" id="GO:0016787">
    <property type="term" value="F:hydrolase activity"/>
    <property type="evidence" value="ECO:0007669"/>
    <property type="project" value="InterPro"/>
</dbReference>
<accession>A0A8J3EG91</accession>
<dbReference type="Proteomes" id="UP000617145">
    <property type="component" value="Unassembled WGS sequence"/>
</dbReference>
<dbReference type="PANTHER" id="PTHR39323:SF1">
    <property type="entry name" value="BLR1149 PROTEIN"/>
    <property type="match status" value="1"/>
</dbReference>
<dbReference type="AlphaFoldDB" id="A0A8J3EG91"/>